<comment type="caution">
    <text evidence="7">The sequence shown here is derived from an EMBL/GenBank/DDBJ whole genome shotgun (WGS) entry which is preliminary data.</text>
</comment>
<dbReference type="PANTHER" id="PTHR13806:SF31">
    <property type="entry name" value="FLOTILLIN-LIKE PROTEIN 1-RELATED"/>
    <property type="match status" value="1"/>
</dbReference>
<evidence type="ECO:0000313" key="7">
    <source>
        <dbReference type="EMBL" id="MFC0076276.1"/>
    </source>
</evidence>
<keyword evidence="5" id="KW-0472">Membrane</keyword>
<comment type="subcellular location">
    <subcellularLocation>
        <location evidence="2">Cell membrane</location>
    </subcellularLocation>
    <subcellularLocation>
        <location evidence="1">Membrane</location>
        <topology evidence="1">Single-pass membrane protein</topology>
    </subcellularLocation>
</comment>
<sequence>MINPIILIAVAAIVLFVTISALISRYKRCPSDKILVIYGRTGGTSARCVHGGGAFIWPVIQDYSFLDLKPLSIEANLTNALSRQNIRVDVPCRFTIAISTETDSMNTAAERLLGLSSEQVQELAKDILFGQLRLVIATMTIEEINSDRDKFLDNISKNVDSELKKIGLKLINVNVTDIRDESGYIEALGKEAAAKAINEAKISVAEQEKIGETGKALADREKDTQIAETHRDRDVKIAITQKDREISIATAAKDETIGKAEAARDTRVKTSEANAIAIQGENEAKIAIANSEAIRREKEAESLRIAIAAEKVQQAKALEESYLAEQKAELARSERERSTQIANIVVPAEIAKQRAIIEAQAAAETIRENAKGEADAIFAKMEAEAKGLFEILTKQAEGYKDVVAAAGGDPSKAFQLLLLEKLPELVKTQVEAVKNIKIDKITVWDSGNGQGENGSTANFVSGMMKTVPPLNDLFNMAGLNLPSYLKGEDVASPEAPPTLEVEETKE</sequence>
<evidence type="ECO:0000256" key="2">
    <source>
        <dbReference type="ARBA" id="ARBA00004236"/>
    </source>
</evidence>
<dbReference type="EMBL" id="JBHLYW010000005">
    <property type="protein sequence ID" value="MFC0076276.1"/>
    <property type="molecule type" value="Genomic_DNA"/>
</dbReference>
<dbReference type="Pfam" id="PF01145">
    <property type="entry name" value="Band_7"/>
    <property type="match status" value="1"/>
</dbReference>
<feature type="domain" description="Band 7" evidence="6">
    <location>
        <begin position="24"/>
        <end position="192"/>
    </location>
</feature>
<gene>
    <name evidence="7" type="ORF">ACFFLS_04455</name>
</gene>
<name>A0ABV6BLH5_9FLAO</name>
<dbReference type="InterPro" id="IPR001107">
    <property type="entry name" value="Band_7"/>
</dbReference>
<dbReference type="SMART" id="SM00244">
    <property type="entry name" value="PHB"/>
    <property type="match status" value="1"/>
</dbReference>
<dbReference type="SUPFAM" id="SSF117892">
    <property type="entry name" value="Band 7/SPFH domain"/>
    <property type="match status" value="1"/>
</dbReference>
<evidence type="ECO:0000256" key="1">
    <source>
        <dbReference type="ARBA" id="ARBA00004167"/>
    </source>
</evidence>
<dbReference type="Gene3D" id="3.30.479.30">
    <property type="entry name" value="Band 7 domain"/>
    <property type="match status" value="1"/>
</dbReference>
<evidence type="ECO:0000313" key="8">
    <source>
        <dbReference type="Proteomes" id="UP001589734"/>
    </source>
</evidence>
<evidence type="ECO:0000256" key="3">
    <source>
        <dbReference type="ARBA" id="ARBA00007161"/>
    </source>
</evidence>
<dbReference type="Proteomes" id="UP001589734">
    <property type="component" value="Unassembled WGS sequence"/>
</dbReference>
<dbReference type="CDD" id="cd03399">
    <property type="entry name" value="SPFH_flotillin"/>
    <property type="match status" value="1"/>
</dbReference>
<proteinExistence type="inferred from homology"/>
<dbReference type="InterPro" id="IPR027705">
    <property type="entry name" value="Flotillin_fam"/>
</dbReference>
<dbReference type="PANTHER" id="PTHR13806">
    <property type="entry name" value="FLOTILLIN-RELATED"/>
    <property type="match status" value="1"/>
</dbReference>
<evidence type="ECO:0000256" key="4">
    <source>
        <dbReference type="ARBA" id="ARBA00022475"/>
    </source>
</evidence>
<accession>A0ABV6BLH5</accession>
<protein>
    <submittedName>
        <fullName evidence="7">Flotillin family protein</fullName>
    </submittedName>
</protein>
<reference evidence="7 8" key="1">
    <citation type="submission" date="2024-09" db="EMBL/GenBank/DDBJ databases">
        <authorList>
            <person name="Sun Q."/>
            <person name="Mori K."/>
        </authorList>
    </citation>
    <scope>NUCLEOTIDE SEQUENCE [LARGE SCALE GENOMIC DNA]</scope>
    <source>
        <strain evidence="7 8">CGMCC 1.12926</strain>
    </source>
</reference>
<dbReference type="RefSeq" id="WP_379683995.1">
    <property type="nucleotide sequence ID" value="NZ_JBHLYW010000005.1"/>
</dbReference>
<evidence type="ECO:0000259" key="6">
    <source>
        <dbReference type="SMART" id="SM00244"/>
    </source>
</evidence>
<dbReference type="InterPro" id="IPR036013">
    <property type="entry name" value="Band_7/SPFH_dom_sf"/>
</dbReference>
<organism evidence="7 8">
    <name type="scientific">Flavobacterium procerum</name>
    <dbReference type="NCBI Taxonomy" id="1455569"/>
    <lineage>
        <taxon>Bacteria</taxon>
        <taxon>Pseudomonadati</taxon>
        <taxon>Bacteroidota</taxon>
        <taxon>Flavobacteriia</taxon>
        <taxon>Flavobacteriales</taxon>
        <taxon>Flavobacteriaceae</taxon>
        <taxon>Flavobacterium</taxon>
    </lineage>
</organism>
<keyword evidence="8" id="KW-1185">Reference proteome</keyword>
<evidence type="ECO:0000256" key="5">
    <source>
        <dbReference type="ARBA" id="ARBA00023136"/>
    </source>
</evidence>
<keyword evidence="4" id="KW-1003">Cell membrane</keyword>
<comment type="similarity">
    <text evidence="3">Belongs to the band 7/mec-2 family. Flotillin subfamily.</text>
</comment>